<accession>A0A645IXL7</accession>
<gene>
    <name evidence="1" type="ORF">SDC9_202858</name>
</gene>
<protein>
    <submittedName>
        <fullName evidence="1">Uncharacterized protein</fullName>
    </submittedName>
</protein>
<dbReference type="EMBL" id="VSSQ01124120">
    <property type="protein sequence ID" value="MPN55179.1"/>
    <property type="molecule type" value="Genomic_DNA"/>
</dbReference>
<proteinExistence type="predicted"/>
<sequence>MIARCFANTQHDDLRDFFSGLEGPIYRVYQLKLNRNLRPFPHKSDLAIDIALNFGDAMLSVRAFKQAVEAPLLH</sequence>
<reference evidence="1" key="1">
    <citation type="submission" date="2019-08" db="EMBL/GenBank/DDBJ databases">
        <authorList>
            <person name="Kucharzyk K."/>
            <person name="Murdoch R.W."/>
            <person name="Higgins S."/>
            <person name="Loffler F."/>
        </authorList>
    </citation>
    <scope>NUCLEOTIDE SEQUENCE</scope>
</reference>
<comment type="caution">
    <text evidence="1">The sequence shown here is derived from an EMBL/GenBank/DDBJ whole genome shotgun (WGS) entry which is preliminary data.</text>
</comment>
<dbReference type="AlphaFoldDB" id="A0A645IXL7"/>
<organism evidence="1">
    <name type="scientific">bioreactor metagenome</name>
    <dbReference type="NCBI Taxonomy" id="1076179"/>
    <lineage>
        <taxon>unclassified sequences</taxon>
        <taxon>metagenomes</taxon>
        <taxon>ecological metagenomes</taxon>
    </lineage>
</organism>
<evidence type="ECO:0000313" key="1">
    <source>
        <dbReference type="EMBL" id="MPN55179.1"/>
    </source>
</evidence>
<name>A0A645IXL7_9ZZZZ</name>